<dbReference type="PROSITE" id="PS50935">
    <property type="entry name" value="SSB"/>
    <property type="match status" value="1"/>
</dbReference>
<dbReference type="NCBIfam" id="TIGR00621">
    <property type="entry name" value="ssb"/>
    <property type="match status" value="1"/>
</dbReference>
<accession>A0A239YNI8</accession>
<feature type="region of interest" description="Disordered" evidence="4">
    <location>
        <begin position="139"/>
        <end position="160"/>
    </location>
</feature>
<feature type="compositionally biased region" description="Basic and acidic residues" evidence="4">
    <location>
        <begin position="139"/>
        <end position="155"/>
    </location>
</feature>
<dbReference type="SUPFAM" id="SSF50249">
    <property type="entry name" value="Nucleic acid-binding proteins"/>
    <property type="match status" value="1"/>
</dbReference>
<dbReference type="HAMAP" id="MF_00984">
    <property type="entry name" value="SSB"/>
    <property type="match status" value="1"/>
</dbReference>
<comment type="subunit">
    <text evidence="2">Homotetramer.</text>
</comment>
<dbReference type="InterPro" id="IPR011344">
    <property type="entry name" value="ssDNA-bd"/>
</dbReference>
<dbReference type="InterPro" id="IPR000424">
    <property type="entry name" value="Primosome_PriB/ssb"/>
</dbReference>
<dbReference type="KEGG" id="sste:SAMEA4384403_0659"/>
<organism evidence="5 6">
    <name type="scientific">Mammaliicoccus stepanovicii</name>
    <dbReference type="NCBI Taxonomy" id="643214"/>
    <lineage>
        <taxon>Bacteria</taxon>
        <taxon>Bacillati</taxon>
        <taxon>Bacillota</taxon>
        <taxon>Bacilli</taxon>
        <taxon>Bacillales</taxon>
        <taxon>Staphylococcaceae</taxon>
        <taxon>Mammaliicoccus</taxon>
    </lineage>
</organism>
<dbReference type="GO" id="GO:0006260">
    <property type="term" value="P:DNA replication"/>
    <property type="evidence" value="ECO:0007669"/>
    <property type="project" value="InterPro"/>
</dbReference>
<keyword evidence="6" id="KW-1185">Reference proteome</keyword>
<name>A0A239YNI8_9STAP</name>
<evidence type="ECO:0000313" key="5">
    <source>
        <dbReference type="EMBL" id="SNV60535.1"/>
    </source>
</evidence>
<dbReference type="Gene3D" id="2.40.50.140">
    <property type="entry name" value="Nucleic acid-binding proteins"/>
    <property type="match status" value="1"/>
</dbReference>
<dbReference type="GO" id="GO:0003697">
    <property type="term" value="F:single-stranded DNA binding"/>
    <property type="evidence" value="ECO:0007669"/>
    <property type="project" value="UniProtKB-UniRule"/>
</dbReference>
<keyword evidence="1 2" id="KW-0238">DNA-binding</keyword>
<comment type="caution">
    <text evidence="2">Lacks conserved residue(s) required for the propagation of feature annotation.</text>
</comment>
<reference evidence="5 6" key="1">
    <citation type="submission" date="2017-06" db="EMBL/GenBank/DDBJ databases">
        <authorList>
            <consortium name="Pathogen Informatics"/>
        </authorList>
    </citation>
    <scope>NUCLEOTIDE SEQUENCE [LARGE SCALE GENOMIC DNA]</scope>
    <source>
        <strain evidence="5 6">NCTC13839</strain>
    </source>
</reference>
<dbReference type="AlphaFoldDB" id="A0A239YNI8"/>
<evidence type="ECO:0000256" key="1">
    <source>
        <dbReference type="ARBA" id="ARBA00023125"/>
    </source>
</evidence>
<dbReference type="CDD" id="cd04496">
    <property type="entry name" value="SSB_OBF"/>
    <property type="match status" value="1"/>
</dbReference>
<sequence>MLNKSVLVGRLTKDPLYYKRGEIMIATFCLAVERGYKSREGTMVVDFIVCKAFGKLAYNIHKYTKKGQLVALTGQIQSRSYTQDKKKQYVTEIICDSIKFLTMPMSSKSTVPHSKEDISDLISESAELYSEEQITNFEREKSKAEKRARDNERNHASHKMYNQIDQIVELIDDETKNEDIKEKLINKSNEEQVTTS</sequence>
<gene>
    <name evidence="5" type="primary">ssb_1</name>
    <name evidence="5" type="ORF">SAMEA4384403_00659</name>
</gene>
<evidence type="ECO:0000256" key="2">
    <source>
        <dbReference type="HAMAP-Rule" id="MF_00984"/>
    </source>
</evidence>
<dbReference type="EMBL" id="LT906462">
    <property type="protein sequence ID" value="SNV60535.1"/>
    <property type="molecule type" value="Genomic_DNA"/>
</dbReference>
<dbReference type="InterPro" id="IPR012340">
    <property type="entry name" value="NA-bd_OB-fold"/>
</dbReference>
<evidence type="ECO:0000256" key="4">
    <source>
        <dbReference type="SAM" id="MobiDB-lite"/>
    </source>
</evidence>
<dbReference type="GO" id="GO:0009295">
    <property type="term" value="C:nucleoid"/>
    <property type="evidence" value="ECO:0007669"/>
    <property type="project" value="TreeGrafter"/>
</dbReference>
<dbReference type="OrthoDB" id="9809878at2"/>
<dbReference type="Proteomes" id="UP000242084">
    <property type="component" value="Chromosome 1"/>
</dbReference>
<protein>
    <recommendedName>
        <fullName evidence="2 3">Single-stranded DNA-binding protein</fullName>
        <shortName evidence="2">SSB</shortName>
    </recommendedName>
</protein>
<dbReference type="PANTHER" id="PTHR10302:SF27">
    <property type="entry name" value="SINGLE-STRANDED DNA-BINDING PROTEIN"/>
    <property type="match status" value="1"/>
</dbReference>
<dbReference type="Pfam" id="PF00436">
    <property type="entry name" value="SSB"/>
    <property type="match status" value="1"/>
</dbReference>
<evidence type="ECO:0000256" key="3">
    <source>
        <dbReference type="RuleBase" id="RU000524"/>
    </source>
</evidence>
<evidence type="ECO:0000313" key="6">
    <source>
        <dbReference type="Proteomes" id="UP000242084"/>
    </source>
</evidence>
<proteinExistence type="inferred from homology"/>
<dbReference type="RefSeq" id="WP_095086688.1">
    <property type="nucleotide sequence ID" value="NZ_BMDM01000003.1"/>
</dbReference>
<dbReference type="PANTHER" id="PTHR10302">
    <property type="entry name" value="SINGLE-STRANDED DNA-BINDING PROTEIN"/>
    <property type="match status" value="1"/>
</dbReference>